<organism evidence="1 2">
    <name type="scientific">Thioalkalivibrio paradoxus ARh 1</name>
    <dbReference type="NCBI Taxonomy" id="713585"/>
    <lineage>
        <taxon>Bacteria</taxon>
        <taxon>Pseudomonadati</taxon>
        <taxon>Pseudomonadota</taxon>
        <taxon>Gammaproteobacteria</taxon>
        <taxon>Chromatiales</taxon>
        <taxon>Ectothiorhodospiraceae</taxon>
        <taxon>Thioalkalivibrio</taxon>
    </lineage>
</organism>
<dbReference type="HOGENOM" id="CLU_3259162_0_0_6"/>
<keyword evidence="2" id="KW-1185">Reference proteome</keyword>
<protein>
    <submittedName>
        <fullName evidence="1">Uncharacterized protein</fullName>
    </submittedName>
</protein>
<accession>W0DNB4</accession>
<dbReference type="KEGG" id="tti:THITH_04780"/>
<gene>
    <name evidence="1" type="ORF">THITH_04780</name>
</gene>
<dbReference type="Proteomes" id="UP000005289">
    <property type="component" value="Chromosome"/>
</dbReference>
<proteinExistence type="predicted"/>
<dbReference type="STRING" id="713585.THITH_04780"/>
<name>W0DNB4_9GAMM</name>
<reference evidence="1 2" key="1">
    <citation type="submission" date="2013-12" db="EMBL/GenBank/DDBJ databases">
        <authorList>
            <consortium name="DOE Joint Genome Institute"/>
            <person name="Muyzer G."/>
            <person name="Huntemann M."/>
            <person name="Han J."/>
            <person name="Chen A."/>
            <person name="Kyrpides N."/>
            <person name="Mavromatis K."/>
            <person name="Markowitz V."/>
            <person name="Palaniappan K."/>
            <person name="Ivanova N."/>
            <person name="Schaumberg A."/>
            <person name="Pati A."/>
            <person name="Liolios K."/>
            <person name="Nordberg H.P."/>
            <person name="Cantor M.N."/>
            <person name="Hua S.X."/>
            <person name="Woyke T."/>
        </authorList>
    </citation>
    <scope>NUCLEOTIDE SEQUENCE [LARGE SCALE GENOMIC DNA]</scope>
    <source>
        <strain evidence="1 2">ARh 1</strain>
    </source>
</reference>
<dbReference type="EMBL" id="CP007029">
    <property type="protein sequence ID" value="AHE99951.1"/>
    <property type="molecule type" value="Genomic_DNA"/>
</dbReference>
<evidence type="ECO:0000313" key="2">
    <source>
        <dbReference type="Proteomes" id="UP000005289"/>
    </source>
</evidence>
<evidence type="ECO:0000313" key="1">
    <source>
        <dbReference type="EMBL" id="AHE99951.1"/>
    </source>
</evidence>
<dbReference type="AlphaFoldDB" id="W0DNB4"/>
<sequence>MQTASSAISGGANVAGRPVRAEGILHRLHNTGEALHENVALC</sequence>